<dbReference type="HOGENOM" id="CLU_046752_5_0_1"/>
<proteinExistence type="predicted"/>
<accession>A0A0C9W3T7</accession>
<organism evidence="1 2">
    <name type="scientific">Sphaerobolus stellatus (strain SS14)</name>
    <dbReference type="NCBI Taxonomy" id="990650"/>
    <lineage>
        <taxon>Eukaryota</taxon>
        <taxon>Fungi</taxon>
        <taxon>Dikarya</taxon>
        <taxon>Basidiomycota</taxon>
        <taxon>Agaricomycotina</taxon>
        <taxon>Agaricomycetes</taxon>
        <taxon>Phallomycetidae</taxon>
        <taxon>Geastrales</taxon>
        <taxon>Sphaerobolaceae</taxon>
        <taxon>Sphaerobolus</taxon>
    </lineage>
</organism>
<evidence type="ECO:0000313" key="1">
    <source>
        <dbReference type="EMBL" id="KIJ46782.1"/>
    </source>
</evidence>
<gene>
    <name evidence="1" type="ORF">M422DRAFT_98876</name>
</gene>
<dbReference type="AlphaFoldDB" id="A0A0C9W3T7"/>
<reference evidence="1 2" key="1">
    <citation type="submission" date="2014-06" db="EMBL/GenBank/DDBJ databases">
        <title>Evolutionary Origins and Diversification of the Mycorrhizal Mutualists.</title>
        <authorList>
            <consortium name="DOE Joint Genome Institute"/>
            <consortium name="Mycorrhizal Genomics Consortium"/>
            <person name="Kohler A."/>
            <person name="Kuo A."/>
            <person name="Nagy L.G."/>
            <person name="Floudas D."/>
            <person name="Copeland A."/>
            <person name="Barry K.W."/>
            <person name="Cichocki N."/>
            <person name="Veneault-Fourrey C."/>
            <person name="LaButti K."/>
            <person name="Lindquist E.A."/>
            <person name="Lipzen A."/>
            <person name="Lundell T."/>
            <person name="Morin E."/>
            <person name="Murat C."/>
            <person name="Riley R."/>
            <person name="Ohm R."/>
            <person name="Sun H."/>
            <person name="Tunlid A."/>
            <person name="Henrissat B."/>
            <person name="Grigoriev I.V."/>
            <person name="Hibbett D.S."/>
            <person name="Martin F."/>
        </authorList>
    </citation>
    <scope>NUCLEOTIDE SEQUENCE [LARGE SCALE GENOMIC DNA]</scope>
    <source>
        <strain evidence="1 2">SS14</strain>
    </source>
</reference>
<protein>
    <recommendedName>
        <fullName evidence="3">DDE-1 domain-containing protein</fullName>
    </recommendedName>
</protein>
<dbReference type="Proteomes" id="UP000054279">
    <property type="component" value="Unassembled WGS sequence"/>
</dbReference>
<sequence length="128" mass="15373">MENWVHKILVPYFQCQKKKLGLPEDQECIFQLDVWSVHRSKEFRDFMRINYPWIILEYVPGGCTGLWQPCDLRLQRPVKIAIKYAQHADIVEETLVHLRAGTKPEEIKLDTRKAVFRDRFVRWLLNAY</sequence>
<name>A0A0C9W3T7_SPHS4</name>
<keyword evidence="2" id="KW-1185">Reference proteome</keyword>
<evidence type="ECO:0008006" key="3">
    <source>
        <dbReference type="Google" id="ProtNLM"/>
    </source>
</evidence>
<evidence type="ECO:0000313" key="2">
    <source>
        <dbReference type="Proteomes" id="UP000054279"/>
    </source>
</evidence>
<dbReference type="EMBL" id="KN837105">
    <property type="protein sequence ID" value="KIJ46782.1"/>
    <property type="molecule type" value="Genomic_DNA"/>
</dbReference>
<dbReference type="OrthoDB" id="3341102at2759"/>
<feature type="non-terminal residue" evidence="1">
    <location>
        <position position="128"/>
    </location>
</feature>